<sequence length="614" mass="69165">MFEIRPINRILEPVSITEGNGHKIIVGIDYGTTFSGISYVTTEKSDIDDINIISAWPGDLARVHWKVPTRFAYKRENKKVSENKWGFQVHPKHISYSWTKLLLDKNALAGEYDDPALADMVGQGMMKLPDFRTAEEVCEDFLHELYIYLTTKLRGEMTPSTYDTIPMECWITLPAIWSDEAKDATLNAARKAGFGSRPDDAIFTIAEPEAAAIATLKKYSGINAFNQIRPDDHILICDCGGGTVDITTYTIAQVQPCLEFDELCVGIGGKCGSTYIDRNLNSLLSERFGAPFENLPFSKKGPGSPFMMSFETAKQDFGRIDDDDEVRELRDLKLDIPDSEFYDEEEQCVKLTYKDIKGLFDPVVKEISNLVSQQVKEARMKKGAAIDILTLTIQRIILVGGFSESPYLNKTLAEWCKVNGNIKLMRPEHPQSAVVRGAALRGLEGIAPRMKQSRRHYGVGLNVAFREGIDPEENSYFDDFQNQKFCRHRVKWLISKGDKILTDTSRKTRCTTEYTPDKAASTSLSLYSTALNDPPDYHTDSRVEKVGNIFSEFPRGFDFGRSSGANFNTHLNKTVYQVSHEVEVMFGNKGENLTYRDVVNDEVVGTATIQFDRH</sequence>
<evidence type="ECO:0000256" key="1">
    <source>
        <dbReference type="ARBA" id="ARBA00022741"/>
    </source>
</evidence>
<dbReference type="InterPro" id="IPR013126">
    <property type="entry name" value="Hsp_70_fam"/>
</dbReference>
<dbReference type="GO" id="GO:0140662">
    <property type="term" value="F:ATP-dependent protein folding chaperone"/>
    <property type="evidence" value="ECO:0007669"/>
    <property type="project" value="InterPro"/>
</dbReference>
<dbReference type="PANTHER" id="PTHR14187">
    <property type="entry name" value="ALPHA KINASE/ELONGATION FACTOR 2 KINASE"/>
    <property type="match status" value="1"/>
</dbReference>
<evidence type="ECO:0000313" key="4">
    <source>
        <dbReference type="Proteomes" id="UP000481288"/>
    </source>
</evidence>
<evidence type="ECO:0000313" key="3">
    <source>
        <dbReference type="EMBL" id="TVY54349.1"/>
    </source>
</evidence>
<keyword evidence="2" id="KW-0067">ATP-binding</keyword>
<dbReference type="SUPFAM" id="SSF53067">
    <property type="entry name" value="Actin-like ATPase domain"/>
    <property type="match status" value="2"/>
</dbReference>
<comment type="caution">
    <text evidence="3">The sequence shown here is derived from an EMBL/GenBank/DDBJ whole genome shotgun (WGS) entry which is preliminary data.</text>
</comment>
<evidence type="ECO:0000256" key="2">
    <source>
        <dbReference type="ARBA" id="ARBA00022840"/>
    </source>
</evidence>
<keyword evidence="1" id="KW-0547">Nucleotide-binding</keyword>
<dbReference type="Gene3D" id="3.30.420.40">
    <property type="match status" value="2"/>
</dbReference>
<gene>
    <name evidence="3" type="primary">dnaK</name>
    <name evidence="3" type="ORF">LCER1_G005039</name>
</gene>
<accession>A0A7D8YU37</accession>
<dbReference type="Proteomes" id="UP000481288">
    <property type="component" value="Unassembled WGS sequence"/>
</dbReference>
<dbReference type="AlphaFoldDB" id="A0A7D8YU37"/>
<keyword evidence="4" id="KW-1185">Reference proteome</keyword>
<dbReference type="OrthoDB" id="2963168at2759"/>
<dbReference type="Gene3D" id="3.90.640.10">
    <property type="entry name" value="Actin, Chain A, domain 4"/>
    <property type="match status" value="1"/>
</dbReference>
<dbReference type="InterPro" id="IPR043129">
    <property type="entry name" value="ATPase_NBD"/>
</dbReference>
<dbReference type="CDD" id="cd10170">
    <property type="entry name" value="ASKHA_NBD_HSP70"/>
    <property type="match status" value="1"/>
</dbReference>
<dbReference type="GO" id="GO:0005524">
    <property type="term" value="F:ATP binding"/>
    <property type="evidence" value="ECO:0007669"/>
    <property type="project" value="UniProtKB-KW"/>
</dbReference>
<dbReference type="PRINTS" id="PR00301">
    <property type="entry name" value="HEATSHOCK70"/>
</dbReference>
<organism evidence="3 4">
    <name type="scientific">Lachnellula cervina</name>
    <dbReference type="NCBI Taxonomy" id="1316786"/>
    <lineage>
        <taxon>Eukaryota</taxon>
        <taxon>Fungi</taxon>
        <taxon>Dikarya</taxon>
        <taxon>Ascomycota</taxon>
        <taxon>Pezizomycotina</taxon>
        <taxon>Leotiomycetes</taxon>
        <taxon>Helotiales</taxon>
        <taxon>Lachnaceae</taxon>
        <taxon>Lachnellula</taxon>
    </lineage>
</organism>
<dbReference type="EMBL" id="QGMG01000350">
    <property type="protein sequence ID" value="TVY54349.1"/>
    <property type="molecule type" value="Genomic_DNA"/>
</dbReference>
<dbReference type="Pfam" id="PF00012">
    <property type="entry name" value="HSP70"/>
    <property type="match status" value="1"/>
</dbReference>
<dbReference type="PANTHER" id="PTHR14187:SF81">
    <property type="entry name" value="HSP70 FAMILY PROTEIN (AFU_ORTHOLOGUE AFUA_4G14040)"/>
    <property type="match status" value="1"/>
</dbReference>
<protein>
    <submittedName>
        <fullName evidence="3">Chaperone protein DnaK</fullName>
    </submittedName>
</protein>
<reference evidence="3 4" key="1">
    <citation type="submission" date="2018-05" db="EMBL/GenBank/DDBJ databases">
        <title>Whole genome sequencing for identification of molecular markers to develop diagnostic detection tools for the regulated plant pathogen Lachnellula willkommii.</title>
        <authorList>
            <person name="Giroux E."/>
            <person name="Bilodeau G."/>
        </authorList>
    </citation>
    <scope>NUCLEOTIDE SEQUENCE [LARGE SCALE GENOMIC DNA]</scope>
    <source>
        <strain evidence="3 4">CBS 625.97</strain>
    </source>
</reference>
<proteinExistence type="predicted"/>
<name>A0A7D8YU37_9HELO</name>